<dbReference type="AlphaFoldDB" id="A0A3P3YFY6"/>
<comment type="catalytic activity">
    <reaction evidence="6">
        <text>an N(1)-methylpseudouridine in rRNA + S-adenosyl-L-methionine = N(1)-methyl-N(3)-[(3S)-3-amino-3-carboxypropyl]pseudouridine in rRNA + S-methyl-5'-thioadenosine + H(+)</text>
        <dbReference type="Rhea" id="RHEA:63296"/>
        <dbReference type="Rhea" id="RHEA-COMP:11634"/>
        <dbReference type="Rhea" id="RHEA-COMP:16310"/>
        <dbReference type="ChEBI" id="CHEBI:15378"/>
        <dbReference type="ChEBI" id="CHEBI:17509"/>
        <dbReference type="ChEBI" id="CHEBI:59789"/>
        <dbReference type="ChEBI" id="CHEBI:74890"/>
        <dbReference type="ChEBI" id="CHEBI:146234"/>
        <dbReference type="EC" id="2.5.1.157"/>
    </reaction>
</comment>
<dbReference type="Proteomes" id="UP000290189">
    <property type="component" value="Unassembled WGS sequence"/>
</dbReference>
<evidence type="ECO:0000313" key="11">
    <source>
        <dbReference type="Proteomes" id="UP000290189"/>
    </source>
</evidence>
<keyword evidence="1" id="KW-0963">Cytoplasm</keyword>
<organism evidence="10 11">
    <name type="scientific">Plasmodiophora brassicae</name>
    <name type="common">Clubroot disease agent</name>
    <dbReference type="NCBI Taxonomy" id="37360"/>
    <lineage>
        <taxon>Eukaryota</taxon>
        <taxon>Sar</taxon>
        <taxon>Rhizaria</taxon>
        <taxon>Endomyxa</taxon>
        <taxon>Phytomyxea</taxon>
        <taxon>Plasmodiophorida</taxon>
        <taxon>Plasmodiophoridae</taxon>
        <taxon>Plasmodiophora</taxon>
    </lineage>
</organism>
<dbReference type="GO" id="GO:1904047">
    <property type="term" value="F:S-adenosyl-L-methionine binding"/>
    <property type="evidence" value="ECO:0007669"/>
    <property type="project" value="UniProtKB-UniRule"/>
</dbReference>
<protein>
    <recommendedName>
        <fullName evidence="6">18S rRNA aminocarboxypropyltransferase</fullName>
        <ecNumber evidence="6">2.5.1.157</ecNumber>
    </recommendedName>
</protein>
<keyword evidence="2 6" id="KW-0690">Ribosome biogenesis</keyword>
<evidence type="ECO:0000256" key="3">
    <source>
        <dbReference type="ARBA" id="ARBA00022552"/>
    </source>
</evidence>
<reference evidence="10 11" key="1">
    <citation type="submission" date="2018-03" db="EMBL/GenBank/DDBJ databases">
        <authorList>
            <person name="Fogelqvist J."/>
        </authorList>
    </citation>
    <scope>NUCLEOTIDE SEQUENCE [LARGE SCALE GENOMIC DNA]</scope>
</reference>
<evidence type="ECO:0000256" key="5">
    <source>
        <dbReference type="ARBA" id="ARBA00022691"/>
    </source>
</evidence>
<comment type="similarity">
    <text evidence="6">Belongs to the TDD superfamily. TSR3 family.</text>
</comment>
<dbReference type="EMBL" id="OVEO01000011">
    <property type="protein sequence ID" value="SPQ99083.1"/>
    <property type="molecule type" value="Genomic_DNA"/>
</dbReference>
<gene>
    <name evidence="10" type="ORF">PLBR_LOCUS6298</name>
</gene>
<evidence type="ECO:0000256" key="6">
    <source>
        <dbReference type="HAMAP-Rule" id="MF_03146"/>
    </source>
</evidence>
<evidence type="ECO:0000256" key="4">
    <source>
        <dbReference type="ARBA" id="ARBA00022679"/>
    </source>
</evidence>
<evidence type="ECO:0000259" key="8">
    <source>
        <dbReference type="Pfam" id="PF04034"/>
    </source>
</evidence>
<feature type="compositionally biased region" description="Acidic residues" evidence="7">
    <location>
        <begin position="224"/>
        <end position="233"/>
    </location>
</feature>
<dbReference type="InterPro" id="IPR007177">
    <property type="entry name" value="Tsr3_C"/>
</dbReference>
<evidence type="ECO:0000256" key="1">
    <source>
        <dbReference type="ARBA" id="ARBA00022490"/>
    </source>
</evidence>
<keyword evidence="5 6" id="KW-0949">S-adenosyl-L-methionine</keyword>
<feature type="binding site" evidence="6">
    <location>
        <position position="60"/>
    </location>
    <ligand>
        <name>S-adenosyl-L-methionine</name>
        <dbReference type="ChEBI" id="CHEBI:59789"/>
    </ligand>
</feature>
<feature type="domain" description="16S/18S rRNA aminocarboxypropyltransferase Tsr3 C-terminal" evidence="8">
    <location>
        <begin position="82"/>
        <end position="208"/>
    </location>
</feature>
<sequence length="291" mass="31837">MYPSCGVRGVVAQSVMTRRERRRPAQGPTGARDDRQDVRHAFPIALAMWDFGQCDSKRCTGRKLARLGLLKELRLNQRWPGVVLSPKGKRTVSREDRDVALAGGIGVIDCSWNALDNVPFNKLKSGADRLLPFMVAANPVNYGRPMKLTCVEAIAATLILIGERPLAEQILDKFNWGPAFIQVNGDLFDLYEACQTSADVISVQNDWLAQSRQPRRDMLLMSSSDDDDDDDGCDVAAGSECEEPRDMPPTSSDDDDKAGSACDAREPALGASDDAVNESVAHTVDTQQRVG</sequence>
<proteinExistence type="inferred from homology"/>
<comment type="function">
    <text evidence="6">Aminocarboxypropyltransferase that catalyzes the aminocarboxypropyl transfer on pseudouridine in 18S rRNA. It constitutes the last step in biosynthesis of the hypermodified N1-methyl-N3-(3-amino-3-carboxypropyl) pseudouridine (m1acp3-Psi).</text>
</comment>
<dbReference type="GO" id="GO:0106388">
    <property type="term" value="F:rRNA small subunit aminocarboxypropyltransferase activity"/>
    <property type="evidence" value="ECO:0007669"/>
    <property type="project" value="UniProtKB-EC"/>
</dbReference>
<dbReference type="GO" id="GO:0000455">
    <property type="term" value="P:enzyme-directed rRNA pseudouridine synthesis"/>
    <property type="evidence" value="ECO:0007669"/>
    <property type="project" value="UniProtKB-UniRule"/>
</dbReference>
<dbReference type="GO" id="GO:0030490">
    <property type="term" value="P:maturation of SSU-rRNA"/>
    <property type="evidence" value="ECO:0007669"/>
    <property type="project" value="TreeGrafter"/>
</dbReference>
<dbReference type="HAMAP" id="MF_01116">
    <property type="entry name" value="TSR3"/>
    <property type="match status" value="1"/>
</dbReference>
<feature type="region of interest" description="Disordered" evidence="7">
    <location>
        <begin position="220"/>
        <end position="291"/>
    </location>
</feature>
<dbReference type="Pfam" id="PF04034">
    <property type="entry name" value="Ribo_biogen_C"/>
    <property type="match status" value="1"/>
</dbReference>
<evidence type="ECO:0000256" key="2">
    <source>
        <dbReference type="ARBA" id="ARBA00022517"/>
    </source>
</evidence>
<evidence type="ECO:0000313" key="10">
    <source>
        <dbReference type="EMBL" id="SPQ99083.1"/>
    </source>
</evidence>
<dbReference type="InterPro" id="IPR007209">
    <property type="entry name" value="RNaseL-inhib-like_metal-bd_dom"/>
</dbReference>
<keyword evidence="10" id="KW-0496">Mitochondrion</keyword>
<feature type="binding site" evidence="6">
    <location>
        <position position="131"/>
    </location>
    <ligand>
        <name>S-adenosyl-L-methionine</name>
        <dbReference type="ChEBI" id="CHEBI:59789"/>
    </ligand>
</feature>
<feature type="binding site" evidence="6">
    <location>
        <position position="108"/>
    </location>
    <ligand>
        <name>S-adenosyl-L-methionine</name>
        <dbReference type="ChEBI" id="CHEBI:59789"/>
    </ligand>
</feature>
<comment type="caution">
    <text evidence="6">Lacks conserved residue(s) required for the propagation of feature annotation.</text>
</comment>
<geneLocation type="mitochondrion" evidence="10"/>
<name>A0A3P3YFY6_PLABS</name>
<dbReference type="PANTHER" id="PTHR20426">
    <property type="entry name" value="RIBOSOME BIOGENESIS PROTEIN TSR3 HOMOLOG"/>
    <property type="match status" value="1"/>
</dbReference>
<evidence type="ECO:0000256" key="7">
    <source>
        <dbReference type="SAM" id="MobiDB-lite"/>
    </source>
</evidence>
<feature type="domain" description="RNase L inhibitor RLI-like possible metal-binding" evidence="9">
    <location>
        <begin position="46"/>
        <end position="78"/>
    </location>
</feature>
<accession>A0A3P3YFY6</accession>
<evidence type="ECO:0000259" key="9">
    <source>
        <dbReference type="Pfam" id="PF04068"/>
    </source>
</evidence>
<dbReference type="EC" id="2.5.1.157" evidence="6"/>
<dbReference type="NCBIfam" id="NF002621">
    <property type="entry name" value="PRK02287.1"/>
    <property type="match status" value="1"/>
</dbReference>
<keyword evidence="4 6" id="KW-0808">Transferase</keyword>
<dbReference type="Pfam" id="PF04068">
    <property type="entry name" value="Fer4_RLI"/>
    <property type="match status" value="1"/>
</dbReference>
<dbReference type="InterPro" id="IPR022968">
    <property type="entry name" value="Tsr3-like"/>
</dbReference>
<dbReference type="PANTHER" id="PTHR20426:SF0">
    <property type="entry name" value="18S RRNA AMINOCARBOXYPROPYLTRANSFERASE"/>
    <property type="match status" value="1"/>
</dbReference>
<keyword evidence="3 6" id="KW-0698">rRNA processing</keyword>